<evidence type="ECO:0000313" key="1">
    <source>
        <dbReference type="EMBL" id="KAK9182798.1"/>
    </source>
</evidence>
<accession>A0AAP0LQS3</accession>
<sequence>MLQNWEFCDYSPSLEREQRLREAAIAAETAGDDELGYERLLTKMMAADKQRLIVVETAAEYDSITRAAVDGGDLEGLNRVCRVW</sequence>
<comment type="caution">
    <text evidence="1">The sequence shown here is derived from an EMBL/GenBank/DDBJ whole genome shotgun (WGS) entry which is preliminary data.</text>
</comment>
<keyword evidence="2" id="KW-1185">Reference proteome</keyword>
<dbReference type="EMBL" id="JBCGBO010000024">
    <property type="protein sequence ID" value="KAK9182798.1"/>
    <property type="molecule type" value="Genomic_DNA"/>
</dbReference>
<dbReference type="Proteomes" id="UP001428341">
    <property type="component" value="Unassembled WGS sequence"/>
</dbReference>
<dbReference type="AlphaFoldDB" id="A0AAP0LQS3"/>
<evidence type="ECO:0000313" key="2">
    <source>
        <dbReference type="Proteomes" id="UP001428341"/>
    </source>
</evidence>
<gene>
    <name evidence="1" type="ORF">WN944_025944</name>
</gene>
<proteinExistence type="predicted"/>
<protein>
    <submittedName>
        <fullName evidence="1">Uncharacterized protein</fullName>
    </submittedName>
</protein>
<organism evidence="1 2">
    <name type="scientific">Citrus x changshan-huyou</name>
    <dbReference type="NCBI Taxonomy" id="2935761"/>
    <lineage>
        <taxon>Eukaryota</taxon>
        <taxon>Viridiplantae</taxon>
        <taxon>Streptophyta</taxon>
        <taxon>Embryophyta</taxon>
        <taxon>Tracheophyta</taxon>
        <taxon>Spermatophyta</taxon>
        <taxon>Magnoliopsida</taxon>
        <taxon>eudicotyledons</taxon>
        <taxon>Gunneridae</taxon>
        <taxon>Pentapetalae</taxon>
        <taxon>rosids</taxon>
        <taxon>malvids</taxon>
        <taxon>Sapindales</taxon>
        <taxon>Rutaceae</taxon>
        <taxon>Aurantioideae</taxon>
        <taxon>Citrus</taxon>
    </lineage>
</organism>
<reference evidence="1 2" key="1">
    <citation type="submission" date="2024-05" db="EMBL/GenBank/DDBJ databases">
        <title>Haplotype-resolved chromosome-level genome assembly of Huyou (Citrus changshanensis).</title>
        <authorList>
            <person name="Miao C."/>
            <person name="Chen W."/>
            <person name="Wu Y."/>
            <person name="Wang L."/>
            <person name="Zhao S."/>
            <person name="Grierson D."/>
            <person name="Xu C."/>
            <person name="Chen K."/>
        </authorList>
    </citation>
    <scope>NUCLEOTIDE SEQUENCE [LARGE SCALE GENOMIC DNA]</scope>
    <source>
        <strain evidence="1">01-14</strain>
        <tissue evidence="1">Leaf</tissue>
    </source>
</reference>
<name>A0AAP0LQS3_9ROSI</name>